<dbReference type="PROSITE" id="PS50088">
    <property type="entry name" value="ANK_REPEAT"/>
    <property type="match status" value="2"/>
</dbReference>
<comment type="caution">
    <text evidence="4">The sequence shown here is derived from an EMBL/GenBank/DDBJ whole genome shotgun (WGS) entry which is preliminary data.</text>
</comment>
<dbReference type="PANTHER" id="PTHR24198">
    <property type="entry name" value="ANKYRIN REPEAT AND PROTEIN KINASE DOMAIN-CONTAINING PROTEIN"/>
    <property type="match status" value="1"/>
</dbReference>
<dbReference type="InterPro" id="IPR002110">
    <property type="entry name" value="Ankyrin_rpt"/>
</dbReference>
<organism evidence="4 5">
    <name type="scientific">Tritrichomonas musculus</name>
    <dbReference type="NCBI Taxonomy" id="1915356"/>
    <lineage>
        <taxon>Eukaryota</taxon>
        <taxon>Metamonada</taxon>
        <taxon>Parabasalia</taxon>
        <taxon>Tritrichomonadida</taxon>
        <taxon>Tritrichomonadidae</taxon>
        <taxon>Tritrichomonas</taxon>
    </lineage>
</organism>
<evidence type="ECO:0008006" key="6">
    <source>
        <dbReference type="Google" id="ProtNLM"/>
    </source>
</evidence>
<keyword evidence="2 3" id="KW-0040">ANK repeat</keyword>
<evidence type="ECO:0000313" key="5">
    <source>
        <dbReference type="Proteomes" id="UP001470230"/>
    </source>
</evidence>
<accession>A0ABR2J2V3</accession>
<protein>
    <recommendedName>
        <fullName evidence="6">DUF3447 domain-containing protein</fullName>
    </recommendedName>
</protein>
<dbReference type="Pfam" id="PF12796">
    <property type="entry name" value="Ank_2"/>
    <property type="match status" value="2"/>
</dbReference>
<dbReference type="PANTHER" id="PTHR24198:SF165">
    <property type="entry name" value="ANKYRIN REPEAT-CONTAINING PROTEIN-RELATED"/>
    <property type="match status" value="1"/>
</dbReference>
<gene>
    <name evidence="4" type="ORF">M9Y10_007284</name>
</gene>
<evidence type="ECO:0000256" key="3">
    <source>
        <dbReference type="PROSITE-ProRule" id="PRU00023"/>
    </source>
</evidence>
<dbReference type="InterPro" id="IPR036770">
    <property type="entry name" value="Ankyrin_rpt-contain_sf"/>
</dbReference>
<dbReference type="SUPFAM" id="SSF48403">
    <property type="entry name" value="Ankyrin repeat"/>
    <property type="match status" value="2"/>
</dbReference>
<keyword evidence="1" id="KW-0677">Repeat</keyword>
<name>A0ABR2J2V3_9EUKA</name>
<evidence type="ECO:0000313" key="4">
    <source>
        <dbReference type="EMBL" id="KAK8871552.1"/>
    </source>
</evidence>
<dbReference type="Proteomes" id="UP001470230">
    <property type="component" value="Unassembled WGS sequence"/>
</dbReference>
<evidence type="ECO:0000256" key="2">
    <source>
        <dbReference type="ARBA" id="ARBA00023043"/>
    </source>
</evidence>
<sequence length="584" mass="66900">MNDIVQIVNSKKEYFDSLKQMQEQVFDNDDIDQVISFIKESNILSKKEFLLHLLQIIRKCVFIRPKKINFLLSIITFLKDHILKDFPHFRWTGFHIPSNFLGELRKMGVYNPMVIQLKNPDLEKYNSIIETIKNDDINTFQDTLAHTNIDINTQMNFKNYKIDRTQDPSFLDISAFFGSMKIFKFLFMNNVRKSRMIANFAVAGGNYEIIHILEGENISFTDLSVVQTAIKFFRNDIVEYLEPSPNDTIKLSLRYSNIDCLLKNLNGIDSKFSIDSEFNQICFKIAKNGYSELLRIACVLNPNCVNIESPTHQYMLHQAIFYGNDEMATFLIENKNTDLNIQNGEQKTPIFFAVQRKNIKIIELLCSNEKVDLNAKSFSGDTCLHHALRQPSIDVIKSLLKYKNRINSTAITNDQLTYMHLSILTKDLQIVKLINSLDEKLRQLPNKEGSTPLIYSVLNGTPEIVDYFCSFDDVDVNAKNSDGFTSLHLAIKNPPVLQILCNRQGIDFNIKNNEGNTPLHLAAKEGKIESVKILIGLEKVDVNALNNNNNTPLHLAVENGFFEIVKILIGLKNIDPKIKNKDGI</sequence>
<keyword evidence="5" id="KW-1185">Reference proteome</keyword>
<dbReference type="PROSITE" id="PS50297">
    <property type="entry name" value="ANK_REP_REGION"/>
    <property type="match status" value="2"/>
</dbReference>
<feature type="repeat" description="ANK" evidence="3">
    <location>
        <begin position="514"/>
        <end position="535"/>
    </location>
</feature>
<dbReference type="Gene3D" id="1.25.40.20">
    <property type="entry name" value="Ankyrin repeat-containing domain"/>
    <property type="match status" value="2"/>
</dbReference>
<reference evidence="4 5" key="1">
    <citation type="submission" date="2024-04" db="EMBL/GenBank/DDBJ databases">
        <title>Tritrichomonas musculus Genome.</title>
        <authorList>
            <person name="Alves-Ferreira E."/>
            <person name="Grigg M."/>
            <person name="Lorenzi H."/>
            <person name="Galac M."/>
        </authorList>
    </citation>
    <scope>NUCLEOTIDE SEQUENCE [LARGE SCALE GENOMIC DNA]</scope>
    <source>
        <strain evidence="4 5">EAF2021</strain>
    </source>
</reference>
<feature type="repeat" description="ANK" evidence="3">
    <location>
        <begin position="548"/>
        <end position="569"/>
    </location>
</feature>
<evidence type="ECO:0000256" key="1">
    <source>
        <dbReference type="ARBA" id="ARBA00022737"/>
    </source>
</evidence>
<dbReference type="EMBL" id="JAPFFF010000013">
    <property type="protein sequence ID" value="KAK8871552.1"/>
    <property type="molecule type" value="Genomic_DNA"/>
</dbReference>
<proteinExistence type="predicted"/>
<dbReference type="SMART" id="SM00248">
    <property type="entry name" value="ANK"/>
    <property type="match status" value="8"/>
</dbReference>